<evidence type="ECO:0000313" key="2">
    <source>
        <dbReference type="Proteomes" id="UP001190700"/>
    </source>
</evidence>
<reference evidence="1 2" key="1">
    <citation type="journal article" date="2015" name="Genome Biol. Evol.">
        <title>Comparative Genomics of a Bacterivorous Green Alga Reveals Evolutionary Causalities and Consequences of Phago-Mixotrophic Mode of Nutrition.</title>
        <authorList>
            <person name="Burns J.A."/>
            <person name="Paasch A."/>
            <person name="Narechania A."/>
            <person name="Kim E."/>
        </authorList>
    </citation>
    <scope>NUCLEOTIDE SEQUENCE [LARGE SCALE GENOMIC DNA]</scope>
    <source>
        <strain evidence="1 2">PLY_AMNH</strain>
    </source>
</reference>
<dbReference type="EMBL" id="LGRX02031991">
    <property type="protein sequence ID" value="KAK3244295.1"/>
    <property type="molecule type" value="Genomic_DNA"/>
</dbReference>
<gene>
    <name evidence="1" type="ORF">CYMTET_46086</name>
</gene>
<accession>A0AAE0BYQ3</accession>
<sequence length="200" mass="23134">MIKGNKDRLFQIRERYLSDEGEQMVSDVEKLVLKCQAGTRSSGCAEAARNASKVDEVKPPAVARVNGKKVYQKDQKEGGLSMEWERHLDMYSNTAATVDAWIDKKISKWRDNLRNRQVEELDEFIDGKSSKEMDTDPNGQWIRSMVTQMVDRKDGRKIKAGRKAYNWASQPEMTEEQVAERDMANLMKEMHKKMRQTTIN</sequence>
<protein>
    <submittedName>
        <fullName evidence="1">Uncharacterized protein</fullName>
    </submittedName>
</protein>
<evidence type="ECO:0000313" key="1">
    <source>
        <dbReference type="EMBL" id="KAK3244295.1"/>
    </source>
</evidence>
<organism evidence="1 2">
    <name type="scientific">Cymbomonas tetramitiformis</name>
    <dbReference type="NCBI Taxonomy" id="36881"/>
    <lineage>
        <taxon>Eukaryota</taxon>
        <taxon>Viridiplantae</taxon>
        <taxon>Chlorophyta</taxon>
        <taxon>Pyramimonadophyceae</taxon>
        <taxon>Pyramimonadales</taxon>
        <taxon>Pyramimonadaceae</taxon>
        <taxon>Cymbomonas</taxon>
    </lineage>
</organism>
<name>A0AAE0BYQ3_9CHLO</name>
<comment type="caution">
    <text evidence="1">The sequence shown here is derived from an EMBL/GenBank/DDBJ whole genome shotgun (WGS) entry which is preliminary data.</text>
</comment>
<proteinExistence type="predicted"/>
<keyword evidence="2" id="KW-1185">Reference proteome</keyword>
<dbReference type="Proteomes" id="UP001190700">
    <property type="component" value="Unassembled WGS sequence"/>
</dbReference>
<dbReference type="AlphaFoldDB" id="A0AAE0BYQ3"/>